<comment type="caution">
    <text evidence="2">The sequence shown here is derived from an EMBL/GenBank/DDBJ whole genome shotgun (WGS) entry which is preliminary data.</text>
</comment>
<protein>
    <submittedName>
        <fullName evidence="2">Uncharacterized protein</fullName>
    </submittedName>
</protein>
<evidence type="ECO:0000313" key="3">
    <source>
        <dbReference type="Proteomes" id="UP001589575"/>
    </source>
</evidence>
<accession>A0ABV5G7K1</accession>
<reference evidence="2 3" key="1">
    <citation type="submission" date="2024-09" db="EMBL/GenBank/DDBJ databases">
        <authorList>
            <person name="Sun Q."/>
            <person name="Mori K."/>
        </authorList>
    </citation>
    <scope>NUCLEOTIDE SEQUENCE [LARGE SCALE GENOMIC DNA]</scope>
    <source>
        <strain evidence="2 3">CCM 7609</strain>
    </source>
</reference>
<evidence type="ECO:0000313" key="1">
    <source>
        <dbReference type="EMBL" id="MFB9069704.1"/>
    </source>
</evidence>
<gene>
    <name evidence="1" type="ORF">ACFFX0_00210</name>
    <name evidence="2" type="ORF">ACFFX0_28500</name>
</gene>
<keyword evidence="3" id="KW-1185">Reference proteome</keyword>
<organism evidence="2 3">
    <name type="scientific">Citricoccus parietis</name>
    <dbReference type="NCBI Taxonomy" id="592307"/>
    <lineage>
        <taxon>Bacteria</taxon>
        <taxon>Bacillati</taxon>
        <taxon>Actinomycetota</taxon>
        <taxon>Actinomycetes</taxon>
        <taxon>Micrococcales</taxon>
        <taxon>Micrococcaceae</taxon>
        <taxon>Citricoccus</taxon>
    </lineage>
</organism>
<sequence length="50" mass="5186">MATHAHRAAERCPCPQGSVQTVPAVVVRLLLDAAAGATIAAEMTVYLARP</sequence>
<proteinExistence type="predicted"/>
<name>A0ABV5G7K1_9MICC</name>
<dbReference type="EMBL" id="JBHMFI010000001">
    <property type="protein sequence ID" value="MFB9069704.1"/>
    <property type="molecule type" value="Genomic_DNA"/>
</dbReference>
<dbReference type="EMBL" id="JBHMFI010000004">
    <property type="protein sequence ID" value="MFB9074913.1"/>
    <property type="molecule type" value="Genomic_DNA"/>
</dbReference>
<dbReference type="Proteomes" id="UP001589575">
    <property type="component" value="Unassembled WGS sequence"/>
</dbReference>
<evidence type="ECO:0000313" key="2">
    <source>
        <dbReference type="EMBL" id="MFB9074913.1"/>
    </source>
</evidence>